<sequence length="254" mass="28316">MESTKFARIVLCDTSKSVCDGWRSMLRPCSYRCGAISVSVYNGTLGTLLKRDCGTVAVVSPGNSFGFLGGGFDAALCRELGGEQFERWFRSQLGDRYHPVGSATVVAVSDSGFDRRGVRYVVHVPTMVAPCRSVYDRSKPVATGYSRAFDCMWNALLWCPEVDTLVVPGLATGYGGVPAEVACKSMVFALRVFAVRDRELQNILIMRFLGEWYRGFFGERWARECERYGIDVKALERFDASRDSIDEILPWVSM</sequence>
<feature type="domain" description="Macro" evidence="1">
    <location>
        <begin position="25"/>
        <end position="204"/>
    </location>
</feature>
<proteinExistence type="predicted"/>
<gene>
    <name evidence="2" type="ORF">HG537_0A04000</name>
</gene>
<dbReference type="AlphaFoldDB" id="A0A7H9HLI8"/>
<accession>A0A7H9HLI8</accession>
<dbReference type="PROSITE" id="PS51154">
    <property type="entry name" value="MACRO"/>
    <property type="match status" value="1"/>
</dbReference>
<dbReference type="InterPro" id="IPR002589">
    <property type="entry name" value="Macro_dom"/>
</dbReference>
<dbReference type="InterPro" id="IPR028071">
    <property type="entry name" value="Macro-like_dom"/>
</dbReference>
<dbReference type="OrthoDB" id="6082470at2759"/>
<evidence type="ECO:0000259" key="1">
    <source>
        <dbReference type="PROSITE" id="PS51154"/>
    </source>
</evidence>
<evidence type="ECO:0000313" key="3">
    <source>
        <dbReference type="Proteomes" id="UP000510647"/>
    </source>
</evidence>
<protein>
    <recommendedName>
        <fullName evidence="1">Macro domain-containing protein</fullName>
    </recommendedName>
</protein>
<name>A0A7H9HLI8_9SACH</name>
<dbReference type="Proteomes" id="UP000510647">
    <property type="component" value="Chromosome 1"/>
</dbReference>
<reference evidence="2 3" key="1">
    <citation type="submission" date="2020-06" db="EMBL/GenBank/DDBJ databases">
        <title>The yeast mating-type switching endonuclease HO is a domesticated member of an unorthodox homing genetic element family.</title>
        <authorList>
            <person name="Coughlan A.Y."/>
            <person name="Lombardi L."/>
            <person name="Braun-Galleani S."/>
            <person name="Martos A.R."/>
            <person name="Galeote V."/>
            <person name="Bigey F."/>
            <person name="Dequin S."/>
            <person name="Byrne K.P."/>
            <person name="Wolfe K.H."/>
        </authorList>
    </citation>
    <scope>NUCLEOTIDE SEQUENCE [LARGE SCALE GENOMIC DNA]</scope>
    <source>
        <strain evidence="2 3">CBS2947</strain>
    </source>
</reference>
<dbReference type="Gene3D" id="3.40.220.10">
    <property type="entry name" value="Leucine Aminopeptidase, subunit E, domain 1"/>
    <property type="match status" value="1"/>
</dbReference>
<dbReference type="SUPFAM" id="SSF52949">
    <property type="entry name" value="Macro domain-like"/>
    <property type="match status" value="1"/>
</dbReference>
<dbReference type="Pfam" id="PF14519">
    <property type="entry name" value="Macro_2"/>
    <property type="match status" value="1"/>
</dbReference>
<dbReference type="SMART" id="SM00506">
    <property type="entry name" value="A1pp"/>
    <property type="match status" value="1"/>
</dbReference>
<dbReference type="EMBL" id="CP059267">
    <property type="protein sequence ID" value="QLQ78153.1"/>
    <property type="molecule type" value="Genomic_DNA"/>
</dbReference>
<evidence type="ECO:0000313" key="2">
    <source>
        <dbReference type="EMBL" id="QLQ78153.1"/>
    </source>
</evidence>
<organism evidence="2 3">
    <name type="scientific">Torulaspora globosa</name>
    <dbReference type="NCBI Taxonomy" id="48254"/>
    <lineage>
        <taxon>Eukaryota</taxon>
        <taxon>Fungi</taxon>
        <taxon>Dikarya</taxon>
        <taxon>Ascomycota</taxon>
        <taxon>Saccharomycotina</taxon>
        <taxon>Saccharomycetes</taxon>
        <taxon>Saccharomycetales</taxon>
        <taxon>Saccharomycetaceae</taxon>
        <taxon>Torulaspora</taxon>
    </lineage>
</organism>
<dbReference type="InterPro" id="IPR043472">
    <property type="entry name" value="Macro_dom-like"/>
</dbReference>
<keyword evidence="3" id="KW-1185">Reference proteome</keyword>